<dbReference type="EMBL" id="SRLO01000233">
    <property type="protein sequence ID" value="TNN65578.1"/>
    <property type="molecule type" value="Genomic_DNA"/>
</dbReference>
<evidence type="ECO:0000313" key="1">
    <source>
        <dbReference type="EMBL" id="TNN65578.1"/>
    </source>
</evidence>
<sequence>MCSNTPQKRVLFFSPCGRMEGFSTPVQLKLYAPLSVGRMAAARPQPTPCRLEDVAAPPRELRHFTVVTQTHVFLLALRRSGFFALAADACASPGGNDGGAATRVYAS</sequence>
<keyword evidence="2" id="KW-1185">Reference proteome</keyword>
<dbReference type="AlphaFoldDB" id="A0A4Z2HID0"/>
<evidence type="ECO:0000313" key="2">
    <source>
        <dbReference type="Proteomes" id="UP000314294"/>
    </source>
</evidence>
<reference evidence="1 2" key="1">
    <citation type="submission" date="2019-03" db="EMBL/GenBank/DDBJ databases">
        <title>First draft genome of Liparis tanakae, snailfish: a comprehensive survey of snailfish specific genes.</title>
        <authorList>
            <person name="Kim W."/>
            <person name="Song I."/>
            <person name="Jeong J.-H."/>
            <person name="Kim D."/>
            <person name="Kim S."/>
            <person name="Ryu S."/>
            <person name="Song J.Y."/>
            <person name="Lee S.K."/>
        </authorList>
    </citation>
    <scope>NUCLEOTIDE SEQUENCE [LARGE SCALE GENOMIC DNA]</scope>
    <source>
        <tissue evidence="1">Muscle</tissue>
    </source>
</reference>
<gene>
    <name evidence="1" type="ORF">EYF80_024256</name>
</gene>
<comment type="caution">
    <text evidence="1">The sequence shown here is derived from an EMBL/GenBank/DDBJ whole genome shotgun (WGS) entry which is preliminary data.</text>
</comment>
<name>A0A4Z2HID0_9TELE</name>
<protein>
    <submittedName>
        <fullName evidence="1">Uncharacterized protein</fullName>
    </submittedName>
</protein>
<organism evidence="1 2">
    <name type="scientific">Liparis tanakae</name>
    <name type="common">Tanaka's snailfish</name>
    <dbReference type="NCBI Taxonomy" id="230148"/>
    <lineage>
        <taxon>Eukaryota</taxon>
        <taxon>Metazoa</taxon>
        <taxon>Chordata</taxon>
        <taxon>Craniata</taxon>
        <taxon>Vertebrata</taxon>
        <taxon>Euteleostomi</taxon>
        <taxon>Actinopterygii</taxon>
        <taxon>Neopterygii</taxon>
        <taxon>Teleostei</taxon>
        <taxon>Neoteleostei</taxon>
        <taxon>Acanthomorphata</taxon>
        <taxon>Eupercaria</taxon>
        <taxon>Perciformes</taxon>
        <taxon>Cottioidei</taxon>
        <taxon>Cottales</taxon>
        <taxon>Liparidae</taxon>
        <taxon>Liparis</taxon>
    </lineage>
</organism>
<accession>A0A4Z2HID0</accession>
<proteinExistence type="predicted"/>
<dbReference type="Proteomes" id="UP000314294">
    <property type="component" value="Unassembled WGS sequence"/>
</dbReference>